<keyword evidence="2" id="KW-1185">Reference proteome</keyword>
<reference evidence="1 2" key="1">
    <citation type="submission" date="2023-08" db="EMBL/GenBank/DDBJ databases">
        <authorList>
            <person name="Joshi A."/>
            <person name="Thite S."/>
        </authorList>
    </citation>
    <scope>NUCLEOTIDE SEQUENCE [LARGE SCALE GENOMIC DNA]</scope>
    <source>
        <strain evidence="1 2">1E1</strain>
    </source>
</reference>
<comment type="caution">
    <text evidence="1">The sequence shown here is derived from an EMBL/GenBank/DDBJ whole genome shotgun (WGS) entry which is preliminary data.</text>
</comment>
<dbReference type="Proteomes" id="UP001236258">
    <property type="component" value="Unassembled WGS sequence"/>
</dbReference>
<protein>
    <submittedName>
        <fullName evidence="1">Uncharacterized protein</fullName>
    </submittedName>
</protein>
<accession>A0ABT9GNW2</accession>
<dbReference type="SUPFAM" id="SSF52540">
    <property type="entry name" value="P-loop containing nucleoside triphosphate hydrolases"/>
    <property type="match status" value="1"/>
</dbReference>
<organism evidence="1 2">
    <name type="scientific">Alkalimonas delamerensis</name>
    <dbReference type="NCBI Taxonomy" id="265981"/>
    <lineage>
        <taxon>Bacteria</taxon>
        <taxon>Pseudomonadati</taxon>
        <taxon>Pseudomonadota</taxon>
        <taxon>Gammaproteobacteria</taxon>
        <taxon>Alkalimonas</taxon>
    </lineage>
</organism>
<sequence length="489" mass="56807">MNLLRESLDLDELFGKDRAQEDSNLEKYFVKTKQYQEIYSGNKELVLGRKGAGKSSLFSILGKELPRAGKIVVSVSPKGEDYVQIKQNVQKYMDISLDEDFKYALVWKDFIISELSLAIIEKTETPELKKYLKENGKVDDSFAVRFTKSIFKVFGDANLKAKAGDMEVGFNINFSELFSVMNSPDLKKVKEEIESAVSKNEFFVLFDNLDEPWKNNKEMNSWLRGLILSMRQLKRDFNNLKLVSFLRNDIFDEISKGSDLFDSRSEITRISWVDDNNYSLKKLLATRVAVYFDRKKPSTLNEFDDLWKLIFPEKVNFKSGKWIWASKYVIDRTFSRPREFLQFCRLAIEKSRSKNIPVPYDSIISASREFSDWKLSDLVGEHSKTYTNIDACILSSAGATDRSWKASHQKLIKHFDETEDDQKIFSLSDDRYLNSVDTVKFLHKCGFLRQVIGKDKKRFLTYEDENFFNPKSATFDVHPAFRNKLSTHG</sequence>
<evidence type="ECO:0000313" key="1">
    <source>
        <dbReference type="EMBL" id="MDP4528646.1"/>
    </source>
</evidence>
<dbReference type="InterPro" id="IPR027417">
    <property type="entry name" value="P-loop_NTPase"/>
</dbReference>
<dbReference type="NCBIfam" id="NF047389">
    <property type="entry name" value="ATPase_Sll1717"/>
    <property type="match status" value="1"/>
</dbReference>
<proteinExistence type="predicted"/>
<dbReference type="EMBL" id="JAUZVY010000002">
    <property type="protein sequence ID" value="MDP4528646.1"/>
    <property type="molecule type" value="Genomic_DNA"/>
</dbReference>
<name>A0ABT9GNW2_9GAMM</name>
<evidence type="ECO:0000313" key="2">
    <source>
        <dbReference type="Proteomes" id="UP001236258"/>
    </source>
</evidence>
<dbReference type="RefSeq" id="WP_305944769.1">
    <property type="nucleotide sequence ID" value="NZ_JAUZVY010000002.1"/>
</dbReference>
<dbReference type="InterPro" id="IPR059206">
    <property type="entry name" value="Sll1717-like"/>
</dbReference>
<gene>
    <name evidence="1" type="ORF">Q3O59_06325</name>
</gene>